<dbReference type="PROSITE" id="PS50109">
    <property type="entry name" value="HIS_KIN"/>
    <property type="match status" value="1"/>
</dbReference>
<evidence type="ECO:0000256" key="7">
    <source>
        <dbReference type="ARBA" id="ARBA00022777"/>
    </source>
</evidence>
<dbReference type="EC" id="2.7.13.3" evidence="3"/>
<dbReference type="Gene3D" id="6.10.340.10">
    <property type="match status" value="1"/>
</dbReference>
<dbReference type="Pfam" id="PF02518">
    <property type="entry name" value="HATPase_c"/>
    <property type="match status" value="1"/>
</dbReference>
<keyword evidence="10" id="KW-0472">Membrane</keyword>
<feature type="domain" description="HAMP" evidence="12">
    <location>
        <begin position="188"/>
        <end position="240"/>
    </location>
</feature>
<dbReference type="PROSITE" id="PS50885">
    <property type="entry name" value="HAMP"/>
    <property type="match status" value="1"/>
</dbReference>
<evidence type="ECO:0000256" key="6">
    <source>
        <dbReference type="ARBA" id="ARBA00022741"/>
    </source>
</evidence>
<keyword evidence="7 13" id="KW-0418">Kinase</keyword>
<dbReference type="InterPro" id="IPR004358">
    <property type="entry name" value="Sig_transdc_His_kin-like_C"/>
</dbReference>
<keyword evidence="10" id="KW-1133">Transmembrane helix</keyword>
<dbReference type="Gene3D" id="1.10.287.130">
    <property type="match status" value="1"/>
</dbReference>
<sequence length="475" mass="53109">MKLNIKQRILVGFLLLSIGLGSQTVFFYNQLLTVEDKISSVEFIDDIAKIILEFRRQEKNYLLYGEQESYQTALKGIDNTLELLHRRTELQLEPEIIRYIIQLKDTISLYKNNIIAMHGVKNKDSNEYKKDVEKLRNTGHELVVKAQLISRLERENILHINRLLRNYILISVLAVAGLLFFTVYFLSKGIIAPLKAIEETTQKIAQGNFSNVNVKKYDDEMSQVQKAFNSMVAELENRQTQLVQAQKLSSIGTLSAGIAHQVNNPLNNISTSAQILQEVLSDSADSFQKKLLHNIESETLRARDIVKGLLEFARHTDLCMQVVTLSEVVGKAVSLVSSQVPSGVSLTVDVPSGITVYIDPQRMGEVLINLIINAIQAIEPERGEIHIYVSEKATHDMSTIVVADTGKGISEEDLPKVFDPFFTQKEVGQGTGLGLSVAYGIIEEFNGKIRVESELGKGTCFFIDLPKMQHSSSAA</sequence>
<evidence type="ECO:0000259" key="12">
    <source>
        <dbReference type="PROSITE" id="PS50885"/>
    </source>
</evidence>
<evidence type="ECO:0000256" key="3">
    <source>
        <dbReference type="ARBA" id="ARBA00012438"/>
    </source>
</evidence>
<organism evidence="13 14">
    <name type="scientific">Halodesulfovibrio marinisediminis DSM 17456</name>
    <dbReference type="NCBI Taxonomy" id="1121457"/>
    <lineage>
        <taxon>Bacteria</taxon>
        <taxon>Pseudomonadati</taxon>
        <taxon>Thermodesulfobacteriota</taxon>
        <taxon>Desulfovibrionia</taxon>
        <taxon>Desulfovibrionales</taxon>
        <taxon>Desulfovibrionaceae</taxon>
        <taxon>Halodesulfovibrio</taxon>
    </lineage>
</organism>
<dbReference type="AlphaFoldDB" id="A0A1N6DX67"/>
<keyword evidence="5" id="KW-0808">Transferase</keyword>
<evidence type="ECO:0000256" key="10">
    <source>
        <dbReference type="SAM" id="Phobius"/>
    </source>
</evidence>
<comment type="catalytic activity">
    <reaction evidence="1">
        <text>ATP + protein L-histidine = ADP + protein N-phospho-L-histidine.</text>
        <dbReference type="EC" id="2.7.13.3"/>
    </reaction>
</comment>
<accession>A0A1N6DX67</accession>
<dbReference type="SMART" id="SM00388">
    <property type="entry name" value="HisKA"/>
    <property type="match status" value="1"/>
</dbReference>
<dbReference type="InterPro" id="IPR005467">
    <property type="entry name" value="His_kinase_dom"/>
</dbReference>
<evidence type="ECO:0000313" key="13">
    <source>
        <dbReference type="EMBL" id="SIN75317.1"/>
    </source>
</evidence>
<dbReference type="CDD" id="cd00082">
    <property type="entry name" value="HisKA"/>
    <property type="match status" value="1"/>
</dbReference>
<dbReference type="EMBL" id="FSRG01000003">
    <property type="protein sequence ID" value="SIN75317.1"/>
    <property type="molecule type" value="Genomic_DNA"/>
</dbReference>
<gene>
    <name evidence="13" type="ORF">SAMN02745161_0546</name>
</gene>
<feature type="transmembrane region" description="Helical" evidence="10">
    <location>
        <begin position="167"/>
        <end position="186"/>
    </location>
</feature>
<dbReference type="InterPro" id="IPR003661">
    <property type="entry name" value="HisK_dim/P_dom"/>
</dbReference>
<name>A0A1N6DX67_9BACT</name>
<dbReference type="InterPro" id="IPR003660">
    <property type="entry name" value="HAMP_dom"/>
</dbReference>
<dbReference type="PANTHER" id="PTHR43065:SF46">
    <property type="entry name" value="C4-DICARBOXYLATE TRANSPORT SENSOR PROTEIN DCTB"/>
    <property type="match status" value="1"/>
</dbReference>
<dbReference type="PRINTS" id="PR00344">
    <property type="entry name" value="BCTRLSENSOR"/>
</dbReference>
<dbReference type="InterPro" id="IPR003594">
    <property type="entry name" value="HATPase_dom"/>
</dbReference>
<dbReference type="SMART" id="SM00304">
    <property type="entry name" value="HAMP"/>
    <property type="match status" value="1"/>
</dbReference>
<evidence type="ECO:0000256" key="4">
    <source>
        <dbReference type="ARBA" id="ARBA00022553"/>
    </source>
</evidence>
<keyword evidence="10" id="KW-0812">Transmembrane</keyword>
<keyword evidence="6" id="KW-0547">Nucleotide-binding</keyword>
<dbReference type="RefSeq" id="WP_074215411.1">
    <property type="nucleotide sequence ID" value="NZ_FSRG01000003.1"/>
</dbReference>
<dbReference type="CDD" id="cd06225">
    <property type="entry name" value="HAMP"/>
    <property type="match status" value="1"/>
</dbReference>
<dbReference type="InterPro" id="IPR036890">
    <property type="entry name" value="HATPase_C_sf"/>
</dbReference>
<dbReference type="GO" id="GO:0016020">
    <property type="term" value="C:membrane"/>
    <property type="evidence" value="ECO:0007669"/>
    <property type="project" value="UniProtKB-SubCell"/>
</dbReference>
<keyword evidence="4" id="KW-0597">Phosphoprotein</keyword>
<evidence type="ECO:0000313" key="14">
    <source>
        <dbReference type="Proteomes" id="UP000184694"/>
    </source>
</evidence>
<dbReference type="GO" id="GO:0005524">
    <property type="term" value="F:ATP binding"/>
    <property type="evidence" value="ECO:0007669"/>
    <property type="project" value="UniProtKB-KW"/>
</dbReference>
<evidence type="ECO:0000256" key="2">
    <source>
        <dbReference type="ARBA" id="ARBA00004370"/>
    </source>
</evidence>
<dbReference type="Gene3D" id="3.30.565.10">
    <property type="entry name" value="Histidine kinase-like ATPase, C-terminal domain"/>
    <property type="match status" value="1"/>
</dbReference>
<evidence type="ECO:0000256" key="9">
    <source>
        <dbReference type="ARBA" id="ARBA00023012"/>
    </source>
</evidence>
<protein>
    <recommendedName>
        <fullName evidence="3">histidine kinase</fullName>
        <ecNumber evidence="3">2.7.13.3</ecNumber>
    </recommendedName>
</protein>
<comment type="subcellular location">
    <subcellularLocation>
        <location evidence="2">Membrane</location>
    </subcellularLocation>
</comment>
<dbReference type="Proteomes" id="UP000184694">
    <property type="component" value="Unassembled WGS sequence"/>
</dbReference>
<dbReference type="InterPro" id="IPR036097">
    <property type="entry name" value="HisK_dim/P_sf"/>
</dbReference>
<evidence type="ECO:0000256" key="8">
    <source>
        <dbReference type="ARBA" id="ARBA00022840"/>
    </source>
</evidence>
<dbReference type="PANTHER" id="PTHR43065">
    <property type="entry name" value="SENSOR HISTIDINE KINASE"/>
    <property type="match status" value="1"/>
</dbReference>
<dbReference type="STRING" id="1121457.SAMN02745161_0546"/>
<dbReference type="SUPFAM" id="SSF47384">
    <property type="entry name" value="Homodimeric domain of signal transducing histidine kinase"/>
    <property type="match status" value="1"/>
</dbReference>
<keyword evidence="14" id="KW-1185">Reference proteome</keyword>
<dbReference type="SUPFAM" id="SSF158472">
    <property type="entry name" value="HAMP domain-like"/>
    <property type="match status" value="1"/>
</dbReference>
<keyword evidence="9" id="KW-0902">Two-component regulatory system</keyword>
<reference evidence="14" key="1">
    <citation type="submission" date="2016-11" db="EMBL/GenBank/DDBJ databases">
        <authorList>
            <person name="Varghese N."/>
            <person name="Submissions S."/>
        </authorList>
    </citation>
    <scope>NUCLEOTIDE SEQUENCE [LARGE SCALE GENOMIC DNA]</scope>
    <source>
        <strain evidence="14">DSM 17456</strain>
    </source>
</reference>
<dbReference type="Pfam" id="PF00672">
    <property type="entry name" value="HAMP"/>
    <property type="match status" value="1"/>
</dbReference>
<dbReference type="SMART" id="SM00387">
    <property type="entry name" value="HATPase_c"/>
    <property type="match status" value="1"/>
</dbReference>
<evidence type="ECO:0000259" key="11">
    <source>
        <dbReference type="PROSITE" id="PS50109"/>
    </source>
</evidence>
<keyword evidence="8" id="KW-0067">ATP-binding</keyword>
<evidence type="ECO:0000256" key="1">
    <source>
        <dbReference type="ARBA" id="ARBA00000085"/>
    </source>
</evidence>
<dbReference type="SUPFAM" id="SSF55874">
    <property type="entry name" value="ATPase domain of HSP90 chaperone/DNA topoisomerase II/histidine kinase"/>
    <property type="match status" value="1"/>
</dbReference>
<dbReference type="GO" id="GO:0000155">
    <property type="term" value="F:phosphorelay sensor kinase activity"/>
    <property type="evidence" value="ECO:0007669"/>
    <property type="project" value="InterPro"/>
</dbReference>
<feature type="domain" description="Histidine kinase" evidence="11">
    <location>
        <begin position="257"/>
        <end position="469"/>
    </location>
</feature>
<evidence type="ECO:0000256" key="5">
    <source>
        <dbReference type="ARBA" id="ARBA00022679"/>
    </source>
</evidence>
<dbReference type="Pfam" id="PF00512">
    <property type="entry name" value="HisKA"/>
    <property type="match status" value="1"/>
</dbReference>
<proteinExistence type="predicted"/>